<dbReference type="PANTHER" id="PTHR23248">
    <property type="entry name" value="PHOSPHOLIPID SCRAMBLASE-RELATED"/>
    <property type="match status" value="1"/>
</dbReference>
<comment type="function">
    <text evidence="2">May mediate accelerated ATP-independent bidirectional transbilayer migration of phospholipids upon binding calcium ions that results in a loss of phospholipid asymmetry in the plasma membrane.</text>
</comment>
<dbReference type="Proteomes" id="UP000215902">
    <property type="component" value="Unassembled WGS sequence"/>
</dbReference>
<keyword evidence="2" id="KW-0449">Lipoprotein</keyword>
<dbReference type="GO" id="GO:0017128">
    <property type="term" value="F:phospholipid scramblase activity"/>
    <property type="evidence" value="ECO:0007669"/>
    <property type="project" value="InterPro"/>
</dbReference>
<keyword evidence="4" id="KW-1185">Reference proteome</keyword>
<evidence type="ECO:0000313" key="3">
    <source>
        <dbReference type="EMBL" id="PAA62798.1"/>
    </source>
</evidence>
<protein>
    <recommendedName>
        <fullName evidence="2">Phospholipid scramblase</fullName>
    </recommendedName>
</protein>
<comment type="caution">
    <text evidence="3">The sequence shown here is derived from an EMBL/GenBank/DDBJ whole genome shotgun (WGS) entry which is preliminary data.</text>
</comment>
<dbReference type="PANTHER" id="PTHR23248:SF9">
    <property type="entry name" value="PHOSPHOLIPID SCRAMBLASE"/>
    <property type="match status" value="1"/>
</dbReference>
<evidence type="ECO:0000256" key="1">
    <source>
        <dbReference type="ARBA" id="ARBA00005350"/>
    </source>
</evidence>
<sequence>MAMAINSVGPAPSIAVHHLPILPVSDDETTWAKPLPVPGIHRQPAMEPLLSLDTMLLQQKKDVISALTGVPLPNSYSLKASNGEQIFYMEEKSPGYQRGGLCRPQSGFSISATDSAGQEVARFVRRDRACKSACCCPCCNSCLDHVTVESPPGHVVGRVRQAADLAGCNRVSYQLTDAAGGAIFRVDDMKLVYCCINGKSLEFPVTPVDDGTGQPVARISKQFHANALNQLRVSGADTFTLTMPVDLHLNMKLSLIGVCLLLDFMLFDTATAQGVPPTQSLYVPGRPAARVHQDVVLHM</sequence>
<dbReference type="STRING" id="282301.A0A267EMS1"/>
<accession>A0A267EMS1</accession>
<dbReference type="Pfam" id="PF03803">
    <property type="entry name" value="Scramblase"/>
    <property type="match status" value="1"/>
</dbReference>
<dbReference type="OrthoDB" id="191150at2759"/>
<dbReference type="InterPro" id="IPR005552">
    <property type="entry name" value="Scramblase"/>
</dbReference>
<comment type="cofactor">
    <cofactor evidence="2">
        <name>Ca(2+)</name>
        <dbReference type="ChEBI" id="CHEBI:29108"/>
    </cofactor>
</comment>
<reference evidence="3 4" key="1">
    <citation type="submission" date="2017-06" db="EMBL/GenBank/DDBJ databases">
        <title>A platform for efficient transgenesis in Macrostomum lignano, a flatworm model organism for stem cell research.</title>
        <authorList>
            <person name="Berezikov E."/>
        </authorList>
    </citation>
    <scope>NUCLEOTIDE SEQUENCE [LARGE SCALE GENOMIC DNA]</scope>
    <source>
        <strain evidence="3">DV1</strain>
        <tissue evidence="3">Whole organism</tissue>
    </source>
</reference>
<organism evidence="3 4">
    <name type="scientific">Macrostomum lignano</name>
    <dbReference type="NCBI Taxonomy" id="282301"/>
    <lineage>
        <taxon>Eukaryota</taxon>
        <taxon>Metazoa</taxon>
        <taxon>Spiralia</taxon>
        <taxon>Lophotrochozoa</taxon>
        <taxon>Platyhelminthes</taxon>
        <taxon>Rhabditophora</taxon>
        <taxon>Macrostomorpha</taxon>
        <taxon>Macrostomida</taxon>
        <taxon>Macrostomidae</taxon>
        <taxon>Macrostomum</taxon>
    </lineage>
</organism>
<gene>
    <name evidence="3" type="ORF">BOX15_Mlig030209g2</name>
</gene>
<name>A0A267EMS1_9PLAT</name>
<keyword evidence="2" id="KW-0106">Calcium</keyword>
<dbReference type="GO" id="GO:0005886">
    <property type="term" value="C:plasma membrane"/>
    <property type="evidence" value="ECO:0007669"/>
    <property type="project" value="TreeGrafter"/>
</dbReference>
<comment type="similarity">
    <text evidence="1 2">Belongs to the phospholipid scramblase family.</text>
</comment>
<dbReference type="AlphaFoldDB" id="A0A267EMS1"/>
<evidence type="ECO:0000256" key="2">
    <source>
        <dbReference type="RuleBase" id="RU363116"/>
    </source>
</evidence>
<keyword evidence="2" id="KW-0564">Palmitate</keyword>
<proteinExistence type="inferred from homology"/>
<dbReference type="EMBL" id="NIVC01001899">
    <property type="protein sequence ID" value="PAA62798.1"/>
    <property type="molecule type" value="Genomic_DNA"/>
</dbReference>
<evidence type="ECO:0000313" key="4">
    <source>
        <dbReference type="Proteomes" id="UP000215902"/>
    </source>
</evidence>